<dbReference type="CDD" id="cd00609">
    <property type="entry name" value="AAT_like"/>
    <property type="match status" value="1"/>
</dbReference>
<dbReference type="InterPro" id="IPR036388">
    <property type="entry name" value="WH-like_DNA-bd_sf"/>
</dbReference>
<evidence type="ECO:0000256" key="3">
    <source>
        <dbReference type="ARBA" id="ARBA00023015"/>
    </source>
</evidence>
<sequence>MRLRSPWQPRLAEGSGPPGERLAAALSQDILSGELAVGARLPAQRDLAWRLGIGLGTVTKAYALLERRGLLRSVRGSGSFVAATEARKGPLVDLSRNAPPSGVSERLLARTLAAVSRRLDADVFNTYPPVAGHARYRNEMARWFRRLGMEADPECLLLAGGAQHALAVALSVLCGPGGTLLVEAQTYPGVLTLARHMGLRVVGVAMDGEGMLPDALDRTLHDLQGQSGGIAVYLTPTMQNPTTGSMGRGRREAIVAVCRARDAMLVEDDVYTLAPEAEFPPLAGLAPERVVYINSLSKTLNPSLRVGALVVPPALVARTEAALHASGLMISPLGCVVMEQWVLDGTAEAIGTAIREEAQRRRALAGAILGSATRDARHVGYHVWLPLQAGQAAALETAARALGILVTPPASTAAAPGTPGDDASSGVRLCLGAPAIDELETALRAIAGLVENLGVGASAPSVLA</sequence>
<keyword evidence="3" id="KW-0805">Transcription regulation</keyword>
<keyword evidence="4" id="KW-0238">DNA-binding</keyword>
<protein>
    <submittedName>
        <fullName evidence="7">Aminotransferase class I/II-fold pyridoxal phosphate-dependent enzyme</fullName>
    </submittedName>
</protein>
<dbReference type="SUPFAM" id="SSF53383">
    <property type="entry name" value="PLP-dependent transferases"/>
    <property type="match status" value="1"/>
</dbReference>
<dbReference type="PROSITE" id="PS50949">
    <property type="entry name" value="HTH_GNTR"/>
    <property type="match status" value="1"/>
</dbReference>
<feature type="domain" description="HTH gntR-type" evidence="6">
    <location>
        <begin position="16"/>
        <end position="84"/>
    </location>
</feature>
<keyword evidence="7" id="KW-0032">Aminotransferase</keyword>
<keyword evidence="5" id="KW-0804">Transcription</keyword>
<dbReference type="InterPro" id="IPR015422">
    <property type="entry name" value="PyrdxlP-dep_Trfase_small"/>
</dbReference>
<dbReference type="PANTHER" id="PTHR46577">
    <property type="entry name" value="HTH-TYPE TRANSCRIPTIONAL REGULATORY PROTEIN GABR"/>
    <property type="match status" value="1"/>
</dbReference>
<name>A0A857C9M3_9HYPH</name>
<dbReference type="InterPro" id="IPR000524">
    <property type="entry name" value="Tscrpt_reg_HTH_GntR"/>
</dbReference>
<accession>A0A857C9M3</accession>
<dbReference type="SUPFAM" id="SSF46785">
    <property type="entry name" value="Winged helix' DNA-binding domain"/>
    <property type="match status" value="1"/>
</dbReference>
<dbReference type="GO" id="GO:0030170">
    <property type="term" value="F:pyridoxal phosphate binding"/>
    <property type="evidence" value="ECO:0007669"/>
    <property type="project" value="InterPro"/>
</dbReference>
<dbReference type="CDD" id="cd07377">
    <property type="entry name" value="WHTH_GntR"/>
    <property type="match status" value="1"/>
</dbReference>
<dbReference type="InterPro" id="IPR004839">
    <property type="entry name" value="Aminotransferase_I/II_large"/>
</dbReference>
<dbReference type="InterPro" id="IPR036390">
    <property type="entry name" value="WH_DNA-bd_sf"/>
</dbReference>
<dbReference type="Gene3D" id="1.10.10.10">
    <property type="entry name" value="Winged helix-like DNA-binding domain superfamily/Winged helix DNA-binding domain"/>
    <property type="match status" value="1"/>
</dbReference>
<dbReference type="EMBL" id="CP046908">
    <property type="protein sequence ID" value="QGZ35568.1"/>
    <property type="molecule type" value="Genomic_DNA"/>
</dbReference>
<dbReference type="InterPro" id="IPR051446">
    <property type="entry name" value="HTH_trans_reg/aminotransferase"/>
</dbReference>
<dbReference type="InterPro" id="IPR015421">
    <property type="entry name" value="PyrdxlP-dep_Trfase_major"/>
</dbReference>
<evidence type="ECO:0000259" key="6">
    <source>
        <dbReference type="PROSITE" id="PS50949"/>
    </source>
</evidence>
<comment type="similarity">
    <text evidence="1">In the C-terminal section; belongs to the class-I pyridoxal-phosphate-dependent aminotransferase family.</text>
</comment>
<dbReference type="Pfam" id="PF00155">
    <property type="entry name" value="Aminotran_1_2"/>
    <property type="match status" value="1"/>
</dbReference>
<evidence type="ECO:0000256" key="2">
    <source>
        <dbReference type="ARBA" id="ARBA00022898"/>
    </source>
</evidence>
<organism evidence="7 8">
    <name type="scientific">Stappia indica</name>
    <dbReference type="NCBI Taxonomy" id="538381"/>
    <lineage>
        <taxon>Bacteria</taxon>
        <taxon>Pseudomonadati</taxon>
        <taxon>Pseudomonadota</taxon>
        <taxon>Alphaproteobacteria</taxon>
        <taxon>Hyphomicrobiales</taxon>
        <taxon>Stappiaceae</taxon>
        <taxon>Stappia</taxon>
    </lineage>
</organism>
<keyword evidence="2" id="KW-0663">Pyridoxal phosphate</keyword>
<reference evidence="7 8" key="1">
    <citation type="submission" date="2019-12" db="EMBL/GenBank/DDBJ databases">
        <title>The genome of Stappia indica PHM037.</title>
        <authorList>
            <person name="Kacar D."/>
            <person name="Galan B."/>
            <person name="Canedo L."/>
            <person name="Rodriguez P."/>
            <person name="de la Calle F."/>
            <person name="Garcia J.L."/>
        </authorList>
    </citation>
    <scope>NUCLEOTIDE SEQUENCE [LARGE SCALE GENOMIC DNA]</scope>
    <source>
        <strain evidence="7 8">PHM037</strain>
    </source>
</reference>
<dbReference type="RefSeq" id="WP_158194435.1">
    <property type="nucleotide sequence ID" value="NZ_CP046908.1"/>
</dbReference>
<evidence type="ECO:0000313" key="7">
    <source>
        <dbReference type="EMBL" id="QGZ35568.1"/>
    </source>
</evidence>
<dbReference type="GO" id="GO:0003677">
    <property type="term" value="F:DNA binding"/>
    <property type="evidence" value="ECO:0007669"/>
    <property type="project" value="UniProtKB-KW"/>
</dbReference>
<dbReference type="Pfam" id="PF00392">
    <property type="entry name" value="GntR"/>
    <property type="match status" value="1"/>
</dbReference>
<evidence type="ECO:0000313" key="8">
    <source>
        <dbReference type="Proteomes" id="UP000435648"/>
    </source>
</evidence>
<dbReference type="KEGG" id="siw:GH266_14355"/>
<dbReference type="PANTHER" id="PTHR46577:SF1">
    <property type="entry name" value="HTH-TYPE TRANSCRIPTIONAL REGULATORY PROTEIN GABR"/>
    <property type="match status" value="1"/>
</dbReference>
<keyword evidence="7" id="KW-0808">Transferase</keyword>
<evidence type="ECO:0000256" key="4">
    <source>
        <dbReference type="ARBA" id="ARBA00023125"/>
    </source>
</evidence>
<evidence type="ECO:0000256" key="5">
    <source>
        <dbReference type="ARBA" id="ARBA00023163"/>
    </source>
</evidence>
<dbReference type="AlphaFoldDB" id="A0A857C9M3"/>
<dbReference type="GO" id="GO:0008483">
    <property type="term" value="F:transaminase activity"/>
    <property type="evidence" value="ECO:0007669"/>
    <property type="project" value="UniProtKB-KW"/>
</dbReference>
<dbReference type="GO" id="GO:0003700">
    <property type="term" value="F:DNA-binding transcription factor activity"/>
    <property type="evidence" value="ECO:0007669"/>
    <property type="project" value="InterPro"/>
</dbReference>
<dbReference type="Proteomes" id="UP000435648">
    <property type="component" value="Chromosome"/>
</dbReference>
<evidence type="ECO:0000256" key="1">
    <source>
        <dbReference type="ARBA" id="ARBA00005384"/>
    </source>
</evidence>
<dbReference type="Gene3D" id="3.40.640.10">
    <property type="entry name" value="Type I PLP-dependent aspartate aminotransferase-like (Major domain)"/>
    <property type="match status" value="1"/>
</dbReference>
<dbReference type="Gene3D" id="3.90.1150.10">
    <property type="entry name" value="Aspartate Aminotransferase, domain 1"/>
    <property type="match status" value="1"/>
</dbReference>
<dbReference type="OrthoDB" id="9794015at2"/>
<dbReference type="SMART" id="SM00345">
    <property type="entry name" value="HTH_GNTR"/>
    <property type="match status" value="1"/>
</dbReference>
<proteinExistence type="inferred from homology"/>
<dbReference type="InterPro" id="IPR015424">
    <property type="entry name" value="PyrdxlP-dep_Trfase"/>
</dbReference>
<gene>
    <name evidence="7" type="ORF">GH266_14355</name>
</gene>